<dbReference type="InterPro" id="IPR049943">
    <property type="entry name" value="Ser_HO-MeTrfase-like"/>
</dbReference>
<evidence type="ECO:0000256" key="6">
    <source>
        <dbReference type="ARBA" id="ARBA00022563"/>
    </source>
</evidence>
<dbReference type="GO" id="GO:0032259">
    <property type="term" value="P:methylation"/>
    <property type="evidence" value="ECO:0007669"/>
    <property type="project" value="UniProtKB-KW"/>
</dbReference>
<keyword evidence="7 9" id="KW-0808">Transferase</keyword>
<feature type="site" description="Plays an important role in substrate specificity" evidence="9">
    <location>
        <position position="228"/>
    </location>
</feature>
<dbReference type="HAMAP" id="MF_00051">
    <property type="entry name" value="SHMT"/>
    <property type="match status" value="1"/>
</dbReference>
<evidence type="ECO:0000256" key="2">
    <source>
        <dbReference type="ARBA" id="ARBA00004496"/>
    </source>
</evidence>
<reference evidence="12 13" key="2">
    <citation type="journal article" date="2016" name="PeerJ">
        <title>Analysis of five complete genome sequences for members of the class Peribacteria in the recently recognized Peregrinibacteria bacterial phylum.</title>
        <authorList>
            <person name="Anantharaman K."/>
            <person name="Brown C.T."/>
            <person name="Burstein D."/>
            <person name="Castelle C.J."/>
            <person name="Probst A.J."/>
            <person name="Thomas B.C."/>
            <person name="Williams K.H."/>
            <person name="Banfield J.F."/>
        </authorList>
    </citation>
    <scope>NUCLEOTIDE SEQUENCE [LARGE SCALE GENOMIC DNA]</scope>
    <source>
        <strain evidence="12">RIFOXYD1_FULL_PER-ii_59_16</strain>
    </source>
</reference>
<evidence type="ECO:0000256" key="4">
    <source>
        <dbReference type="ARBA" id="ARBA00011738"/>
    </source>
</evidence>
<dbReference type="PIRSF" id="PIRSF000412">
    <property type="entry name" value="SHMT"/>
    <property type="match status" value="1"/>
</dbReference>
<reference evidence="13" key="1">
    <citation type="submission" date="2015-10" db="EMBL/GenBank/DDBJ databases">
        <title>Analysis of five complete genome sequences for members of the class Peribacteria in the recently recognized Peregrinibacteria bacterial phylum.</title>
        <authorList>
            <person name="Anantharaman K."/>
            <person name="Brown C.T."/>
            <person name="Burstein D."/>
            <person name="Castelle C.J."/>
            <person name="Probst A.J."/>
            <person name="Thomas B.C."/>
            <person name="Williams K.H."/>
            <person name="Banfield J.F."/>
        </authorList>
    </citation>
    <scope>NUCLEOTIDE SEQUENCE [LARGE SCALE GENOMIC DNA]</scope>
</reference>
<comment type="subunit">
    <text evidence="4 9">Homodimer.</text>
</comment>
<organism evidence="12 13">
    <name type="scientific">Candidatus Peribacter riflensis</name>
    <dbReference type="NCBI Taxonomy" id="1735162"/>
    <lineage>
        <taxon>Bacteria</taxon>
        <taxon>Candidatus Peregrinibacteriota</taxon>
        <taxon>Candidatus Peribacteria</taxon>
        <taxon>Candidatus Peribacterales</taxon>
        <taxon>Candidatus Peribacteraceae</taxon>
        <taxon>Candidatus Peribacter</taxon>
    </lineage>
</organism>
<comment type="caution">
    <text evidence="9">Lacks conserved residue(s) required for the propagation of feature annotation.</text>
</comment>
<comment type="cofactor">
    <cofactor evidence="1 9 10">
        <name>pyridoxal 5'-phosphate</name>
        <dbReference type="ChEBI" id="CHEBI:597326"/>
    </cofactor>
</comment>
<dbReference type="EMBL" id="CP013065">
    <property type="protein sequence ID" value="ALM13383.1"/>
    <property type="molecule type" value="Genomic_DNA"/>
</dbReference>
<evidence type="ECO:0000313" key="12">
    <source>
        <dbReference type="EMBL" id="ALM13383.1"/>
    </source>
</evidence>
<dbReference type="PATRIC" id="fig|1735161.3.peg.689"/>
<evidence type="ECO:0000256" key="3">
    <source>
        <dbReference type="ARBA" id="ARBA00006376"/>
    </source>
</evidence>
<dbReference type="GO" id="GO:0035999">
    <property type="term" value="P:tetrahydrofolate interconversion"/>
    <property type="evidence" value="ECO:0007669"/>
    <property type="project" value="UniProtKB-UniRule"/>
</dbReference>
<keyword evidence="6 9" id="KW-0554">One-carbon metabolism</keyword>
<comment type="similarity">
    <text evidence="3 9">Belongs to the SHMT family.</text>
</comment>
<dbReference type="FunFam" id="3.40.640.10:FF:000001">
    <property type="entry name" value="Serine hydroxymethyltransferase"/>
    <property type="match status" value="1"/>
</dbReference>
<gene>
    <name evidence="9" type="primary">glyA</name>
    <name evidence="12" type="ORF">PeribacterD1_0710</name>
</gene>
<evidence type="ECO:0000259" key="11">
    <source>
        <dbReference type="Pfam" id="PF00464"/>
    </source>
</evidence>
<accession>A0A0S1SHC2</accession>
<evidence type="ECO:0000256" key="10">
    <source>
        <dbReference type="PIRSR" id="PIRSR000412-50"/>
    </source>
</evidence>
<keyword evidence="5 9" id="KW-0963">Cytoplasm</keyword>
<dbReference type="GO" id="GO:0019264">
    <property type="term" value="P:glycine biosynthetic process from serine"/>
    <property type="evidence" value="ECO:0007669"/>
    <property type="project" value="UniProtKB-UniRule"/>
</dbReference>
<name>A0A0S1SFI4_9BACT</name>
<evidence type="ECO:0000256" key="5">
    <source>
        <dbReference type="ARBA" id="ARBA00022490"/>
    </source>
</evidence>
<comment type="pathway">
    <text evidence="9">One-carbon metabolism; tetrahydrofolate interconversion.</text>
</comment>
<dbReference type="UniPathway" id="UPA00288">
    <property type="reaction ID" value="UER01023"/>
</dbReference>
<accession>A0A0S1SFI4</accession>
<dbReference type="GO" id="GO:0030170">
    <property type="term" value="F:pyridoxal phosphate binding"/>
    <property type="evidence" value="ECO:0007669"/>
    <property type="project" value="UniProtKB-UniRule"/>
</dbReference>
<dbReference type="InterPro" id="IPR001085">
    <property type="entry name" value="Ser_HO-MeTrfase"/>
</dbReference>
<dbReference type="SUPFAM" id="SSF53383">
    <property type="entry name" value="PLP-dependent transferases"/>
    <property type="match status" value="1"/>
</dbReference>
<dbReference type="Proteomes" id="UP000069135">
    <property type="component" value="Chromosome"/>
</dbReference>
<comment type="subcellular location">
    <subcellularLocation>
        <location evidence="2 9">Cytoplasm</location>
    </subcellularLocation>
</comment>
<dbReference type="KEGG" id="prf:PeribacterA2_0709"/>
<evidence type="ECO:0000313" key="13">
    <source>
        <dbReference type="Proteomes" id="UP000069135"/>
    </source>
</evidence>
<dbReference type="InterPro" id="IPR015424">
    <property type="entry name" value="PyrdxlP-dep_Trfase"/>
</dbReference>
<protein>
    <recommendedName>
        <fullName evidence="9">Serine hydroxymethyltransferase</fullName>
        <shortName evidence="9">SHMT</shortName>
        <shortName evidence="9">Serine methylase</shortName>
        <ecNumber evidence="9">2.1.2.1</ecNumber>
    </recommendedName>
</protein>
<dbReference type="NCBIfam" id="NF000586">
    <property type="entry name" value="PRK00011.1"/>
    <property type="match status" value="1"/>
</dbReference>
<dbReference type="GO" id="GO:0004372">
    <property type="term" value="F:glycine hydroxymethyltransferase activity"/>
    <property type="evidence" value="ECO:0007669"/>
    <property type="project" value="UniProtKB-UniRule"/>
</dbReference>
<dbReference type="InterPro" id="IPR015422">
    <property type="entry name" value="PyrdxlP-dep_Trfase_small"/>
</dbReference>
<dbReference type="PANTHER" id="PTHR11680:SF35">
    <property type="entry name" value="SERINE HYDROXYMETHYLTRANSFERASE 1"/>
    <property type="match status" value="1"/>
</dbReference>
<accession>A0A0S1SNS1</accession>
<proteinExistence type="inferred from homology"/>
<dbReference type="InterPro" id="IPR039429">
    <property type="entry name" value="SHMT-like_dom"/>
</dbReference>
<evidence type="ECO:0000256" key="9">
    <source>
        <dbReference type="HAMAP-Rule" id="MF_00051"/>
    </source>
</evidence>
<feature type="modified residue" description="N6-(pyridoxal phosphate)lysine" evidence="9 10">
    <location>
        <position position="229"/>
    </location>
</feature>
<dbReference type="GO" id="GO:0008168">
    <property type="term" value="F:methyltransferase activity"/>
    <property type="evidence" value="ECO:0007669"/>
    <property type="project" value="UniProtKB-KW"/>
</dbReference>
<dbReference type="UniPathway" id="UPA00193"/>
<sequence length="440" mass="47884">MTYLPALKKTDPQIRDLIVAEEKRQWSKIRLIPSENYASAAVLEASGSVLTNIYSEGYPGKRYYEGQQNTDQIETLAIERAKAAFGVDHANVQPYSGSPANMAVYAAVLQPGDTIMGLALAQGGHLTHGWKVNFSGKLYHSAPYELDPQTERLNYDQIWKLAKEAKPKLIVAGYTAYPRIIEWNRFREICDDVGAIFHADISHITGLILGGAHPSPFPMADTGITTSHKSLRGPRGAMMMCKAQYAQAIDKAIMPGLQGGPHNQTTAAIAVAFKEASQPAFKEYAAQIVKNAKALADQLNKHGFRLISGGTDNHLILFETFKSKGILGRDASRALDRAGMVANCNLVPFDTQTPMNPSGVRIGTPSVTSRGMKEAEMVKIGNWINEVLTHSKDESVLDRIAGEIAELTQSFPCPGINPQNWSEDGGVPSSDVKKQVALAH</sequence>
<dbReference type="GO" id="GO:0005829">
    <property type="term" value="C:cytosol"/>
    <property type="evidence" value="ECO:0007669"/>
    <property type="project" value="TreeGrafter"/>
</dbReference>
<evidence type="ECO:0000256" key="8">
    <source>
        <dbReference type="ARBA" id="ARBA00022898"/>
    </source>
</evidence>
<dbReference type="Pfam" id="PF00464">
    <property type="entry name" value="SHMT"/>
    <property type="match status" value="1"/>
</dbReference>
<feature type="binding site" evidence="9">
    <location>
        <position position="120"/>
    </location>
    <ligand>
        <name>(6S)-5,6,7,8-tetrahydrofolate</name>
        <dbReference type="ChEBI" id="CHEBI:57453"/>
    </ligand>
</feature>
<keyword evidence="8 9" id="KW-0663">Pyridoxal phosphate</keyword>
<comment type="function">
    <text evidence="9">Catalyzes the reversible interconversion of serine and glycine with tetrahydrofolate (THF) serving as the one-carbon carrier. This reaction serves as the major source of one-carbon groups required for the biosynthesis of purines, thymidylate, methionine, and other important biomolecules. Also exhibits THF-independent aldolase activity toward beta-hydroxyamino acids, producing glycine and aldehydes, via a retro-aldol mechanism.</text>
</comment>
<evidence type="ECO:0000256" key="7">
    <source>
        <dbReference type="ARBA" id="ARBA00022679"/>
    </source>
</evidence>
<dbReference type="AlphaFoldDB" id="A0A0S1SFI4"/>
<accession>A0A0S1SWT6</accession>
<feature type="domain" description="Serine hydroxymethyltransferase-like" evidence="11">
    <location>
        <begin position="7"/>
        <end position="384"/>
    </location>
</feature>
<dbReference type="EC" id="2.1.2.1" evidence="9"/>
<keyword evidence="9" id="KW-0028">Amino-acid biosynthesis</keyword>
<keyword evidence="12" id="KW-0489">Methyltransferase</keyword>
<comment type="catalytic activity">
    <reaction evidence="9">
        <text>(6R)-5,10-methylene-5,6,7,8-tetrahydrofolate + glycine + H2O = (6S)-5,6,7,8-tetrahydrofolate + L-serine</text>
        <dbReference type="Rhea" id="RHEA:15481"/>
        <dbReference type="ChEBI" id="CHEBI:15377"/>
        <dbReference type="ChEBI" id="CHEBI:15636"/>
        <dbReference type="ChEBI" id="CHEBI:33384"/>
        <dbReference type="ChEBI" id="CHEBI:57305"/>
        <dbReference type="ChEBI" id="CHEBI:57453"/>
        <dbReference type="EC" id="2.1.2.1"/>
    </reaction>
</comment>
<dbReference type="Gene3D" id="3.40.640.10">
    <property type="entry name" value="Type I PLP-dependent aspartate aminotransferase-like (Major domain)"/>
    <property type="match status" value="1"/>
</dbReference>
<comment type="pathway">
    <text evidence="9">Amino-acid biosynthesis; glycine biosynthesis; glycine from L-serine: step 1/1.</text>
</comment>
<dbReference type="Gene3D" id="3.90.1150.10">
    <property type="entry name" value="Aspartate Aminotransferase, domain 1"/>
    <property type="match status" value="1"/>
</dbReference>
<accession>A0A0S1SSV4</accession>
<dbReference type="PANTHER" id="PTHR11680">
    <property type="entry name" value="SERINE HYDROXYMETHYLTRANSFERASE"/>
    <property type="match status" value="1"/>
</dbReference>
<dbReference type="CDD" id="cd00378">
    <property type="entry name" value="SHMT"/>
    <property type="match status" value="1"/>
</dbReference>
<evidence type="ECO:0000256" key="1">
    <source>
        <dbReference type="ARBA" id="ARBA00001933"/>
    </source>
</evidence>
<dbReference type="STRING" id="1735162.PeribacterB2_0710"/>
<dbReference type="InterPro" id="IPR015421">
    <property type="entry name" value="PyrdxlP-dep_Trfase_major"/>
</dbReference>
<feature type="binding site" evidence="9">
    <location>
        <begin position="124"/>
        <end position="126"/>
    </location>
    <ligand>
        <name>(6S)-5,6,7,8-tetrahydrofolate</name>
        <dbReference type="ChEBI" id="CHEBI:57453"/>
    </ligand>
</feature>